<comment type="subcellular location">
    <subcellularLocation>
        <location evidence="1">Mitochondrion</location>
    </subcellularLocation>
</comment>
<dbReference type="GO" id="GO:0016740">
    <property type="term" value="F:transferase activity"/>
    <property type="evidence" value="ECO:0007669"/>
    <property type="project" value="UniProtKB-KW"/>
</dbReference>
<reference evidence="8 9" key="1">
    <citation type="submission" date="2015-02" db="EMBL/GenBank/DDBJ databases">
        <title>Draft Genome Sequences of Two Closely-Related Aflatoxigenic Aspergillus Species Obtained from the Cote d'Ivoire.</title>
        <authorList>
            <person name="Moore G.G."/>
            <person name="Beltz S.B."/>
            <person name="Mack B.M."/>
        </authorList>
    </citation>
    <scope>NUCLEOTIDE SEQUENCE [LARGE SCALE GENOMIC DNA]</scope>
    <source>
        <strain evidence="8 9">SRRC1432</strain>
    </source>
</reference>
<dbReference type="EMBL" id="JYKN01003053">
    <property type="protein sequence ID" value="KKK14208.1"/>
    <property type="molecule type" value="Genomic_DNA"/>
</dbReference>
<dbReference type="GO" id="GO:0005739">
    <property type="term" value="C:mitochondrion"/>
    <property type="evidence" value="ECO:0007669"/>
    <property type="project" value="UniProtKB-SubCell"/>
</dbReference>
<dbReference type="InterPro" id="IPR011009">
    <property type="entry name" value="Kinase-like_dom_sf"/>
</dbReference>
<dbReference type="InterPro" id="IPR051035">
    <property type="entry name" value="Mito_inheritance_9"/>
</dbReference>
<keyword evidence="4" id="KW-0809">Transit peptide</keyword>
<keyword evidence="8" id="KW-0808">Transferase</keyword>
<keyword evidence="5" id="KW-0496">Mitochondrion</keyword>
<dbReference type="AlphaFoldDB" id="A0A0F8U3R4"/>
<evidence type="ECO:0000256" key="5">
    <source>
        <dbReference type="ARBA" id="ARBA00023128"/>
    </source>
</evidence>
<sequence length="544" mass="62148">MNARILSNPSLEGDTYQCSIIIDSSSLDHGTSDNFESFENFEKRYKRDTPPISSHAPFHFPLKNLQPRQVHQHRFVWFLLIFFNSDQPRDDPLFSYTSGRWLWDEAAQLRKRYQPFNVEELKETAARSVNAKFCVKLTKLPEGSYNKAFLLTMDNELQVIAKIPNPYIPQKFITASEVATLDFLRNELGVPVPRVFAWSSKKDQPVGVEYIIMEKAPGNELSKSWPTMEVSDKVDIVSQLANIQAKIAAVHFGYHGSLFYSEDSEGGISIPGIADRFCIGPSCDIRSSAGAYAIDIARREKEWITRFANARHPADPLRQSDSQESPDCHIKLLDKYLKVVPHLMPSHPGQNRIPKFLKTHGPLLFDLPPATRLTPQEKEENLRRYQLTQLQRLYISKFREIDNDIFSALSCPQALTRQQLIDFSGYTWDDDGLFLFQEMMLRTFREWTELTGQPQPSVPVTFTADEIASHVAEGKSWEDRSDLFRALGIPIDGWVHLEDFEAKVETMRNLVSSVIDSADDKDGAREALRAWKLSDLSGNLMDII</sequence>
<dbReference type="Pfam" id="PF01636">
    <property type="entry name" value="APH"/>
    <property type="match status" value="1"/>
</dbReference>
<evidence type="ECO:0000256" key="6">
    <source>
        <dbReference type="ARBA" id="ARBA00031849"/>
    </source>
</evidence>
<accession>A0A0F8U3R4</accession>
<dbReference type="PANTHER" id="PTHR36091">
    <property type="entry name" value="ALTERED INHERITANCE OF MITOCHONDRIA PROTEIN 9, MITOCHONDRIAL"/>
    <property type="match status" value="1"/>
</dbReference>
<dbReference type="OrthoDB" id="2968323at2759"/>
<dbReference type="PANTHER" id="PTHR36091:SF1">
    <property type="entry name" value="ALTERED INHERITANCE OF MITOCHONDRIA PROTEIN 9, MITOCHONDRIAL"/>
    <property type="match status" value="1"/>
</dbReference>
<dbReference type="Proteomes" id="UP000034947">
    <property type="component" value="Unassembled WGS sequence"/>
</dbReference>
<evidence type="ECO:0000313" key="8">
    <source>
        <dbReference type="EMBL" id="KKK14208.1"/>
    </source>
</evidence>
<protein>
    <recommendedName>
        <fullName evidence="3">Altered inheritance of mitochondria protein 9, mitochondrial</fullName>
    </recommendedName>
    <alternativeName>
        <fullName evidence="6">Found in mitochondrial proteome protein 29</fullName>
    </alternativeName>
</protein>
<dbReference type="VEuPathDB" id="FungiDB:P175DRAFT_0500262"/>
<organism evidence="8 9">
    <name type="scientific">Aspergillus ochraceoroseus</name>
    <dbReference type="NCBI Taxonomy" id="138278"/>
    <lineage>
        <taxon>Eukaryota</taxon>
        <taxon>Fungi</taxon>
        <taxon>Dikarya</taxon>
        <taxon>Ascomycota</taxon>
        <taxon>Pezizomycotina</taxon>
        <taxon>Eurotiomycetes</taxon>
        <taxon>Eurotiomycetidae</taxon>
        <taxon>Eurotiales</taxon>
        <taxon>Aspergillaceae</taxon>
        <taxon>Aspergillus</taxon>
        <taxon>Aspergillus subgen. Nidulantes</taxon>
    </lineage>
</organism>
<dbReference type="InterPro" id="IPR002575">
    <property type="entry name" value="Aminoglycoside_PTrfase"/>
</dbReference>
<evidence type="ECO:0000256" key="3">
    <source>
        <dbReference type="ARBA" id="ARBA00016197"/>
    </source>
</evidence>
<feature type="domain" description="Aminoglycoside phosphotransferase" evidence="7">
    <location>
        <begin position="137"/>
        <end position="251"/>
    </location>
</feature>
<evidence type="ECO:0000256" key="1">
    <source>
        <dbReference type="ARBA" id="ARBA00004173"/>
    </source>
</evidence>
<gene>
    <name evidence="8" type="ORF">AOCH_006350</name>
</gene>
<evidence type="ECO:0000256" key="4">
    <source>
        <dbReference type="ARBA" id="ARBA00022946"/>
    </source>
</evidence>
<dbReference type="SUPFAM" id="SSF56112">
    <property type="entry name" value="Protein kinase-like (PK-like)"/>
    <property type="match status" value="1"/>
</dbReference>
<comment type="similarity">
    <text evidence="2">Belongs to the AIM9 family.</text>
</comment>
<name>A0A0F8U3R4_9EURO</name>
<comment type="caution">
    <text evidence="8">The sequence shown here is derived from an EMBL/GenBank/DDBJ whole genome shotgun (WGS) entry which is preliminary data.</text>
</comment>
<proteinExistence type="inferred from homology"/>
<evidence type="ECO:0000259" key="7">
    <source>
        <dbReference type="Pfam" id="PF01636"/>
    </source>
</evidence>
<evidence type="ECO:0000313" key="9">
    <source>
        <dbReference type="Proteomes" id="UP000034947"/>
    </source>
</evidence>
<keyword evidence="9" id="KW-1185">Reference proteome</keyword>
<evidence type="ECO:0000256" key="2">
    <source>
        <dbReference type="ARBA" id="ARBA00005543"/>
    </source>
</evidence>